<dbReference type="Proteomes" id="UP000095751">
    <property type="component" value="Unassembled WGS sequence"/>
</dbReference>
<feature type="repeat" description="Solcar" evidence="8">
    <location>
        <begin position="116"/>
        <end position="207"/>
    </location>
</feature>
<keyword evidence="12" id="KW-1185">Reference proteome</keyword>
<evidence type="ECO:0000256" key="1">
    <source>
        <dbReference type="ARBA" id="ARBA00004141"/>
    </source>
</evidence>
<evidence type="ECO:0000256" key="7">
    <source>
        <dbReference type="ARBA" id="ARBA00023136"/>
    </source>
</evidence>
<evidence type="ECO:0000256" key="4">
    <source>
        <dbReference type="ARBA" id="ARBA00022692"/>
    </source>
</evidence>
<name>A0A1E7FU37_9STRA</name>
<gene>
    <name evidence="11" type="primary">OGCP</name>
    <name evidence="11" type="ORF">FRACYDRAFT_291486</name>
</gene>
<keyword evidence="3 9" id="KW-0813">Transport</keyword>
<comment type="similarity">
    <text evidence="2 9">Belongs to the mitochondrial carrier (TC 2.A.29) family.</text>
</comment>
<dbReference type="InParanoid" id="A0A1E7FU37"/>
<dbReference type="InterPro" id="IPR023395">
    <property type="entry name" value="MCP_dom_sf"/>
</dbReference>
<dbReference type="SUPFAM" id="SSF103506">
    <property type="entry name" value="Mitochondrial carrier"/>
    <property type="match status" value="1"/>
</dbReference>
<dbReference type="OrthoDB" id="756301at2759"/>
<evidence type="ECO:0000256" key="10">
    <source>
        <dbReference type="SAM" id="Phobius"/>
    </source>
</evidence>
<dbReference type="InterPro" id="IPR050391">
    <property type="entry name" value="Mito_Metabolite_Transporter"/>
</dbReference>
<feature type="transmembrane region" description="Helical" evidence="10">
    <location>
        <begin position="287"/>
        <end position="305"/>
    </location>
</feature>
<evidence type="ECO:0000256" key="6">
    <source>
        <dbReference type="ARBA" id="ARBA00022989"/>
    </source>
</evidence>
<dbReference type="Gene3D" id="1.50.40.10">
    <property type="entry name" value="Mitochondrial carrier domain"/>
    <property type="match status" value="1"/>
</dbReference>
<organism evidence="11 12">
    <name type="scientific">Fragilariopsis cylindrus CCMP1102</name>
    <dbReference type="NCBI Taxonomy" id="635003"/>
    <lineage>
        <taxon>Eukaryota</taxon>
        <taxon>Sar</taxon>
        <taxon>Stramenopiles</taxon>
        <taxon>Ochrophyta</taxon>
        <taxon>Bacillariophyta</taxon>
        <taxon>Bacillariophyceae</taxon>
        <taxon>Bacillariophycidae</taxon>
        <taxon>Bacillariales</taxon>
        <taxon>Bacillariaceae</taxon>
        <taxon>Fragilariopsis</taxon>
    </lineage>
</organism>
<evidence type="ECO:0000256" key="5">
    <source>
        <dbReference type="ARBA" id="ARBA00022737"/>
    </source>
</evidence>
<feature type="repeat" description="Solcar" evidence="8">
    <location>
        <begin position="217"/>
        <end position="308"/>
    </location>
</feature>
<evidence type="ECO:0000256" key="8">
    <source>
        <dbReference type="PROSITE-ProRule" id="PRU00282"/>
    </source>
</evidence>
<sequence length="313" mass="34083">MNSPSRNNPMYLATSSAVAAPAAVALPKSIIFGTAGIGGCLGWCVVHPFNTIAVRSNLASASGRTFSLSAMLKTNGFLSVYDGLSAGVARQVFYATTRFGLFETFRDILHEYRGKTDFASRVGVGAITGGIAAYISCPMEVCVIRMSNDSSLPVDERRNYKSLPDTFTRILKEEGVAAFWRGSQPFVARAMMVGVFQVATLDQFKDFYAQQLSQKRNSISNVFCAAMTSGLIYSVATMPLEAAKNRMASQKADAVTGKLPYTGTFQTLSKVSADSGFLSLYNGFAPYYLRCGGHTVCMFVFVQMMRDMYKEKM</sequence>
<dbReference type="AlphaFoldDB" id="A0A1E7FU37"/>
<feature type="repeat" description="Solcar" evidence="8">
    <location>
        <begin position="27"/>
        <end position="108"/>
    </location>
</feature>
<dbReference type="InterPro" id="IPR018108">
    <property type="entry name" value="MCP_transmembrane"/>
</dbReference>
<dbReference type="PANTHER" id="PTHR45618">
    <property type="entry name" value="MITOCHONDRIAL DICARBOXYLATE CARRIER-RELATED"/>
    <property type="match status" value="1"/>
</dbReference>
<keyword evidence="6 10" id="KW-1133">Transmembrane helix</keyword>
<evidence type="ECO:0000313" key="11">
    <source>
        <dbReference type="EMBL" id="OEU21644.1"/>
    </source>
</evidence>
<keyword evidence="7 8" id="KW-0472">Membrane</keyword>
<comment type="subcellular location">
    <subcellularLocation>
        <location evidence="1">Membrane</location>
        <topology evidence="1">Multi-pass membrane protein</topology>
    </subcellularLocation>
</comment>
<protein>
    <submittedName>
        <fullName evidence="11">Mitochondrial 2-oxoglutarate/malate carrier protein</fullName>
    </submittedName>
</protein>
<evidence type="ECO:0000256" key="3">
    <source>
        <dbReference type="ARBA" id="ARBA00022448"/>
    </source>
</evidence>
<dbReference type="Pfam" id="PF00153">
    <property type="entry name" value="Mito_carr"/>
    <property type="match status" value="3"/>
</dbReference>
<accession>A0A1E7FU37</accession>
<evidence type="ECO:0000256" key="2">
    <source>
        <dbReference type="ARBA" id="ARBA00006375"/>
    </source>
</evidence>
<dbReference type="EMBL" id="KV784354">
    <property type="protein sequence ID" value="OEU21644.1"/>
    <property type="molecule type" value="Genomic_DNA"/>
</dbReference>
<proteinExistence type="inferred from homology"/>
<evidence type="ECO:0000313" key="12">
    <source>
        <dbReference type="Proteomes" id="UP000095751"/>
    </source>
</evidence>
<dbReference type="PROSITE" id="PS50920">
    <property type="entry name" value="SOLCAR"/>
    <property type="match status" value="3"/>
</dbReference>
<keyword evidence="5" id="KW-0677">Repeat</keyword>
<dbReference type="KEGG" id="fcy:FRACYDRAFT_291486"/>
<reference evidence="11 12" key="1">
    <citation type="submission" date="2016-09" db="EMBL/GenBank/DDBJ databases">
        <title>Extensive genetic diversity and differential bi-allelic expression allows diatom success in the polar Southern Ocean.</title>
        <authorList>
            <consortium name="DOE Joint Genome Institute"/>
            <person name="Mock T."/>
            <person name="Otillar R.P."/>
            <person name="Strauss J."/>
            <person name="Dupont C."/>
            <person name="Frickenhaus S."/>
            <person name="Maumus F."/>
            <person name="Mcmullan M."/>
            <person name="Sanges R."/>
            <person name="Schmutz J."/>
            <person name="Toseland A."/>
            <person name="Valas R."/>
            <person name="Veluchamy A."/>
            <person name="Ward B.J."/>
            <person name="Allen A."/>
            <person name="Barry K."/>
            <person name="Falciatore A."/>
            <person name="Ferrante M."/>
            <person name="Fortunato A.E."/>
            <person name="Gloeckner G."/>
            <person name="Gruber A."/>
            <person name="Hipkin R."/>
            <person name="Janech M."/>
            <person name="Kroth P."/>
            <person name="Leese F."/>
            <person name="Lindquist E."/>
            <person name="Lyon B.R."/>
            <person name="Martin J."/>
            <person name="Mayer C."/>
            <person name="Parker M."/>
            <person name="Quesneville H."/>
            <person name="Raymond J."/>
            <person name="Uhlig C."/>
            <person name="Valentin K.U."/>
            <person name="Worden A.Z."/>
            <person name="Armbrust E.V."/>
            <person name="Bowler C."/>
            <person name="Green B."/>
            <person name="Moulton V."/>
            <person name="Van Oosterhout C."/>
            <person name="Grigoriev I."/>
        </authorList>
    </citation>
    <scope>NUCLEOTIDE SEQUENCE [LARGE SCALE GENOMIC DNA]</scope>
    <source>
        <strain evidence="11 12">CCMP1102</strain>
    </source>
</reference>
<evidence type="ECO:0000256" key="9">
    <source>
        <dbReference type="RuleBase" id="RU000488"/>
    </source>
</evidence>
<keyword evidence="4 8" id="KW-0812">Transmembrane</keyword>
<dbReference type="GO" id="GO:0016020">
    <property type="term" value="C:membrane"/>
    <property type="evidence" value="ECO:0007669"/>
    <property type="project" value="UniProtKB-SubCell"/>
</dbReference>